<protein>
    <submittedName>
        <fullName evidence="1">Uncharacterized protein</fullName>
    </submittedName>
</protein>
<name>A0A077NCW8_XENBV</name>
<dbReference type="EMBL" id="CBSW010000137">
    <property type="protein sequence ID" value="CDG96734.1"/>
    <property type="molecule type" value="Genomic_DNA"/>
</dbReference>
<proteinExistence type="predicted"/>
<gene>
    <name evidence="1" type="ORF">XBP1_2210008</name>
</gene>
<dbReference type="Proteomes" id="UP000028511">
    <property type="component" value="Unassembled WGS sequence"/>
</dbReference>
<organism evidence="1">
    <name type="scientific">Xenorhabdus bovienii str. puntauvense</name>
    <dbReference type="NCBI Taxonomy" id="1398201"/>
    <lineage>
        <taxon>Bacteria</taxon>
        <taxon>Pseudomonadati</taxon>
        <taxon>Pseudomonadota</taxon>
        <taxon>Gammaproteobacteria</taxon>
        <taxon>Enterobacterales</taxon>
        <taxon>Morganellaceae</taxon>
        <taxon>Xenorhabdus</taxon>
    </lineage>
</organism>
<comment type="caution">
    <text evidence="1">The sequence shown here is derived from an EMBL/GenBank/DDBJ whole genome shotgun (WGS) entry which is preliminary data.</text>
</comment>
<dbReference type="HOGENOM" id="CLU_3190762_0_0_6"/>
<reference evidence="1" key="1">
    <citation type="submission" date="2013-07" db="EMBL/GenBank/DDBJ databases">
        <title>Sub-species coevolution in mutualistic symbiosis.</title>
        <authorList>
            <person name="Murfin K."/>
            <person name="Klassen J."/>
            <person name="Lee M."/>
            <person name="Forst S."/>
            <person name="Stock P."/>
            <person name="Goodrich-Blair H."/>
        </authorList>
    </citation>
    <scope>NUCLEOTIDE SEQUENCE [LARGE SCALE GENOMIC DNA]</scope>
    <source>
        <strain evidence="1">Puntauvense</strain>
    </source>
</reference>
<accession>A0A077NCW8</accession>
<dbReference type="AlphaFoldDB" id="A0A077NCW8"/>
<sequence>MSFLVEDLKKVKEIIINYLLTLFDIKISYHSCNLAMENSNNGNQFE</sequence>
<evidence type="ECO:0000313" key="1">
    <source>
        <dbReference type="EMBL" id="CDG96734.1"/>
    </source>
</evidence>